<dbReference type="RefSeq" id="WP_005811231.1">
    <property type="nucleotide sequence ID" value="NZ_JH414460.1"/>
</dbReference>
<dbReference type="AlphaFoldDB" id="G9XLN3"/>
<comment type="caution">
    <text evidence="1">The sequence shown here is derived from an EMBL/GenBank/DDBJ whole genome shotgun (WGS) entry which is preliminary data.</text>
</comment>
<name>G9XLN3_DESHA</name>
<dbReference type="Proteomes" id="UP000004416">
    <property type="component" value="Unassembled WGS sequence"/>
</dbReference>
<reference evidence="1 2" key="1">
    <citation type="submission" date="2011-08" db="EMBL/GenBank/DDBJ databases">
        <authorList>
            <person name="Weinstock G."/>
            <person name="Sodergren E."/>
            <person name="Clifton S."/>
            <person name="Fulton L."/>
            <person name="Fulton B."/>
            <person name="Courtney L."/>
            <person name="Fronick C."/>
            <person name="Harrison M."/>
            <person name="Strong C."/>
            <person name="Farmer C."/>
            <person name="Delahaunty K."/>
            <person name="Markovic C."/>
            <person name="Hall O."/>
            <person name="Minx P."/>
            <person name="Tomlinson C."/>
            <person name="Mitreva M."/>
            <person name="Hou S."/>
            <person name="Chen J."/>
            <person name="Wollam A."/>
            <person name="Pepin K.H."/>
            <person name="Johnson M."/>
            <person name="Bhonagiri V."/>
            <person name="Zhang X."/>
            <person name="Suruliraj S."/>
            <person name="Warren W."/>
            <person name="Chinwalla A."/>
            <person name="Mardis E.R."/>
            <person name="Wilson R.K."/>
        </authorList>
    </citation>
    <scope>NUCLEOTIDE SEQUENCE [LARGE SCALE GENOMIC DNA]</scope>
    <source>
        <strain evidence="1 2">DP7</strain>
    </source>
</reference>
<dbReference type="EMBL" id="AFZX01000041">
    <property type="protein sequence ID" value="EHL07518.1"/>
    <property type="molecule type" value="Genomic_DNA"/>
</dbReference>
<protein>
    <submittedName>
        <fullName evidence="1">Uncharacterized protein</fullName>
    </submittedName>
</protein>
<organism evidence="1 2">
    <name type="scientific">Desulfitobacterium hafniense DP7</name>
    <dbReference type="NCBI Taxonomy" id="537010"/>
    <lineage>
        <taxon>Bacteria</taxon>
        <taxon>Bacillati</taxon>
        <taxon>Bacillota</taxon>
        <taxon>Clostridia</taxon>
        <taxon>Eubacteriales</taxon>
        <taxon>Desulfitobacteriaceae</taxon>
        <taxon>Desulfitobacterium</taxon>
    </lineage>
</organism>
<proteinExistence type="predicted"/>
<evidence type="ECO:0000313" key="2">
    <source>
        <dbReference type="Proteomes" id="UP000004416"/>
    </source>
</evidence>
<sequence length="55" mass="6602">MYSIGLGEQRHRYKKELESSYQKFYDKYYSKLTAEELSDMLSAFQKLKKLMIPSV</sequence>
<evidence type="ECO:0000313" key="1">
    <source>
        <dbReference type="EMBL" id="EHL07518.1"/>
    </source>
</evidence>
<accession>G9XLN3</accession>
<gene>
    <name evidence="1" type="ORF">HMPREF0322_01869</name>
</gene>
<dbReference type="HOGENOM" id="CLU_3024685_0_0_9"/>
<dbReference type="PATRIC" id="fig|537010.4.peg.1751"/>